<name>A0A917JQN8_9GAMM</name>
<keyword evidence="2" id="KW-1185">Reference proteome</keyword>
<dbReference type="InterPro" id="IPR036249">
    <property type="entry name" value="Thioredoxin-like_sf"/>
</dbReference>
<reference evidence="1" key="2">
    <citation type="submission" date="2020-09" db="EMBL/GenBank/DDBJ databases">
        <authorList>
            <person name="Sun Q."/>
            <person name="Ohkuma M."/>
        </authorList>
    </citation>
    <scope>NUCLEOTIDE SEQUENCE</scope>
    <source>
        <strain evidence="1">JCM 30804</strain>
    </source>
</reference>
<proteinExistence type="predicted"/>
<organism evidence="1 2">
    <name type="scientific">Shewanella gelidii</name>
    <dbReference type="NCBI Taxonomy" id="1642821"/>
    <lineage>
        <taxon>Bacteria</taxon>
        <taxon>Pseudomonadati</taxon>
        <taxon>Pseudomonadota</taxon>
        <taxon>Gammaproteobacteria</taxon>
        <taxon>Alteromonadales</taxon>
        <taxon>Shewanellaceae</taxon>
        <taxon>Shewanella</taxon>
    </lineage>
</organism>
<evidence type="ECO:0000313" key="2">
    <source>
        <dbReference type="Proteomes" id="UP000613743"/>
    </source>
</evidence>
<dbReference type="PANTHER" id="PTHR36057:SF1">
    <property type="entry name" value="LIPOPROTEIN LIPID ATTACHMENT SITE-LIKE PROTEIN, PUTATIVE (DUF1223)-RELATED"/>
    <property type="match status" value="1"/>
</dbReference>
<dbReference type="SUPFAM" id="SSF52833">
    <property type="entry name" value="Thioredoxin-like"/>
    <property type="match status" value="1"/>
</dbReference>
<gene>
    <name evidence="1" type="ORF">GCM10009332_17380</name>
</gene>
<dbReference type="Pfam" id="PF06764">
    <property type="entry name" value="DUF1223"/>
    <property type="match status" value="1"/>
</dbReference>
<protein>
    <recommendedName>
        <fullName evidence="3">DUF1223 domain-containing protein</fullName>
    </recommendedName>
</protein>
<sequence length="310" mass="35505">MVVAIVGFASFSGVEVFASRDETVQPINRSVKTTHTELASHSRATDLSNERVQRLFDFSAQSPSKRPYFIELFTSQGCSSCPPAEAWLSEFKQEPKLWQQYFPIAFHVTYWDYIGWKDPYGQRKFSQRQYDHLNQLNVKQVYTPQFVVNGQEWRGWFNRVFGTTFSQAPQDSGVLTVQLDDLVFAAHFEPTLPNVKGRASFHMALVSAGLSTYVRSGENHDKQLQHDFTVRYHQSYDVSLNQGAFDLKTQLSLDIKDQLQRIHAEQGGQEKLAWLIWFELDRKPLQAVASWLDKAELAAINHAPVLAIVE</sequence>
<dbReference type="InterPro" id="IPR010634">
    <property type="entry name" value="DUF1223"/>
</dbReference>
<evidence type="ECO:0000313" key="1">
    <source>
        <dbReference type="EMBL" id="GGI80565.1"/>
    </source>
</evidence>
<dbReference type="AlphaFoldDB" id="A0A917JQN8"/>
<reference evidence="1" key="1">
    <citation type="journal article" date="2014" name="Int. J. Syst. Evol. Microbiol.">
        <title>Complete genome sequence of Corynebacterium casei LMG S-19264T (=DSM 44701T), isolated from a smear-ripened cheese.</title>
        <authorList>
            <consortium name="US DOE Joint Genome Institute (JGI-PGF)"/>
            <person name="Walter F."/>
            <person name="Albersmeier A."/>
            <person name="Kalinowski J."/>
            <person name="Ruckert C."/>
        </authorList>
    </citation>
    <scope>NUCLEOTIDE SEQUENCE</scope>
    <source>
        <strain evidence="1">JCM 30804</strain>
    </source>
</reference>
<dbReference type="PANTHER" id="PTHR36057">
    <property type="match status" value="1"/>
</dbReference>
<accession>A0A917JQN8</accession>
<evidence type="ECO:0008006" key="3">
    <source>
        <dbReference type="Google" id="ProtNLM"/>
    </source>
</evidence>
<dbReference type="Proteomes" id="UP000613743">
    <property type="component" value="Unassembled WGS sequence"/>
</dbReference>
<comment type="caution">
    <text evidence="1">The sequence shown here is derived from an EMBL/GenBank/DDBJ whole genome shotgun (WGS) entry which is preliminary data.</text>
</comment>
<dbReference type="EMBL" id="BMPZ01000003">
    <property type="protein sequence ID" value="GGI80565.1"/>
    <property type="molecule type" value="Genomic_DNA"/>
</dbReference>